<protein>
    <submittedName>
        <fullName evidence="9">RagB/SusD family nutrient uptake outer membrane protein</fullName>
    </submittedName>
</protein>
<dbReference type="Gene3D" id="1.25.40.390">
    <property type="match status" value="1"/>
</dbReference>
<evidence type="ECO:0000313" key="10">
    <source>
        <dbReference type="EMBL" id="TGY33110.1"/>
    </source>
</evidence>
<evidence type="ECO:0000256" key="5">
    <source>
        <dbReference type="ARBA" id="ARBA00023237"/>
    </source>
</evidence>
<evidence type="ECO:0000313" key="9">
    <source>
        <dbReference type="EMBL" id="ANU59179.1"/>
    </source>
</evidence>
<comment type="subcellular location">
    <subcellularLocation>
        <location evidence="1">Cell outer membrane</location>
    </subcellularLocation>
</comment>
<evidence type="ECO:0000256" key="1">
    <source>
        <dbReference type="ARBA" id="ARBA00004442"/>
    </source>
</evidence>
<feature type="chain" id="PRO_5036306453" evidence="6">
    <location>
        <begin position="23"/>
        <end position="616"/>
    </location>
</feature>
<accession>A0A4V3RIR6</accession>
<dbReference type="Pfam" id="PF14322">
    <property type="entry name" value="SusD-like_3"/>
    <property type="match status" value="1"/>
</dbReference>
<feature type="signal peptide" evidence="6">
    <location>
        <begin position="1"/>
        <end position="22"/>
    </location>
</feature>
<accession>A0A1C7H3R4</accession>
<evidence type="ECO:0000259" key="7">
    <source>
        <dbReference type="Pfam" id="PF07980"/>
    </source>
</evidence>
<name>A0A1C7H3R4_9BACE</name>
<evidence type="ECO:0000256" key="6">
    <source>
        <dbReference type="SAM" id="SignalP"/>
    </source>
</evidence>
<dbReference type="GeneID" id="82188992"/>
<evidence type="ECO:0000313" key="11">
    <source>
        <dbReference type="Proteomes" id="UP000092631"/>
    </source>
</evidence>
<evidence type="ECO:0000256" key="4">
    <source>
        <dbReference type="ARBA" id="ARBA00023136"/>
    </source>
</evidence>
<dbReference type="OrthoDB" id="5694214at2"/>
<feature type="domain" description="SusD-like N-terminal" evidence="8">
    <location>
        <begin position="85"/>
        <end position="217"/>
    </location>
</feature>
<dbReference type="EMBL" id="SRYX01000038">
    <property type="protein sequence ID" value="TGY33110.1"/>
    <property type="molecule type" value="Genomic_DNA"/>
</dbReference>
<dbReference type="GO" id="GO:0009279">
    <property type="term" value="C:cell outer membrane"/>
    <property type="evidence" value="ECO:0007669"/>
    <property type="project" value="UniProtKB-SubCell"/>
</dbReference>
<gene>
    <name evidence="9" type="ORF">A4V03_17795</name>
    <name evidence="10" type="ORF">E5353_10865</name>
</gene>
<keyword evidence="11" id="KW-1185">Reference proteome</keyword>
<proteinExistence type="inferred from homology"/>
<keyword evidence="4" id="KW-0472">Membrane</keyword>
<dbReference type="InterPro" id="IPR012944">
    <property type="entry name" value="SusD_RagB_dom"/>
</dbReference>
<keyword evidence="5" id="KW-0998">Cell outer membrane</keyword>
<dbReference type="Proteomes" id="UP000092631">
    <property type="component" value="Chromosome"/>
</dbReference>
<dbReference type="Proteomes" id="UP000309566">
    <property type="component" value="Unassembled WGS sequence"/>
</dbReference>
<organism evidence="9 11">
    <name type="scientific">Bacteroides caecimuris</name>
    <dbReference type="NCBI Taxonomy" id="1796613"/>
    <lineage>
        <taxon>Bacteria</taxon>
        <taxon>Pseudomonadati</taxon>
        <taxon>Bacteroidota</taxon>
        <taxon>Bacteroidia</taxon>
        <taxon>Bacteroidales</taxon>
        <taxon>Bacteroidaceae</taxon>
        <taxon>Bacteroides</taxon>
    </lineage>
</organism>
<reference evidence="9" key="2">
    <citation type="submission" date="2017-04" db="EMBL/GenBank/DDBJ databases">
        <title>Complete Genome Sequences of Twelve Strains of a Stable Defined Moderately Diverse Mouse Microbiota 2 (sDMDMm2).</title>
        <authorList>
            <person name="Uchimura Y."/>
            <person name="Wyss M."/>
            <person name="Brugiroux S."/>
            <person name="Limenitakis J.P."/>
            <person name="Stecher B."/>
            <person name="McCoy K.D."/>
            <person name="Macpherson A.J."/>
        </authorList>
    </citation>
    <scope>NUCLEOTIDE SEQUENCE</scope>
    <source>
        <strain evidence="9">I48</strain>
    </source>
</reference>
<dbReference type="EMBL" id="CP015401">
    <property type="protein sequence ID" value="ANU59179.1"/>
    <property type="molecule type" value="Genomic_DNA"/>
</dbReference>
<sequence length="616" mass="70807">MKSKSIKILLMGAAITSMLSSCGDSWFEREPKNILTNELVWNDPNMIKSQLANLYNRIPQLHGDFNTGGMCETDDAMYCGTLDQNYRNELRYGNDYGRWWDYGLIRDINMSIENIDKYGTDISADEKLQFKAEFRFIRAYVYFELVRRMGGVPLITTTLEYDFSGDPSYLRNPRAKEHEIYDFVYSECEAIKSQLGNKGSQTRANYYTALALESRAMLYAGSIAKYNALKTPNIVTSGGEVGIPSDMADDYYRKSLTASQEIITKGGYELYEKESDKGVNFYKMLMDKTLNKEAIWVKDYKNPLKVHSFGYDNVVHHLREDNDNSSCIGPSLGLVEAFDYLDGTPGTLHYKNGDDYVVYDTPSDIFANKDERLYGTIIYPGSKFRNQDVDIQAGVAVWNDKTGSYDLLTDPKLGSFYEDNKTFVGQDGPQTNSPNVSNTGFYIRKFISEASGYTLRNYAENWWPWFRLGEIYLNAAEAAFELNDEPTALPYINRLRQRAGFPANSLTSLTIEKIQNERRVELAFEDHRYFDMKRWRIADITWNGNIDNDKAIVYGLYPYRIAVAKPGTQDQDKYIFVKTRSERFKVARTFQQSNYYSFIADDVINNNPTIVKNPFQ</sequence>
<reference evidence="10 12" key="3">
    <citation type="submission" date="2019-04" db="EMBL/GenBank/DDBJ databases">
        <title>Microbes associate with the intestines of laboratory mice.</title>
        <authorList>
            <person name="Navarre W."/>
            <person name="Wong E."/>
            <person name="Huang K."/>
            <person name="Tropini C."/>
            <person name="Ng K."/>
            <person name="Yu B."/>
        </authorList>
    </citation>
    <scope>NUCLEOTIDE SEQUENCE [LARGE SCALE GENOMIC DNA]</scope>
    <source>
        <strain evidence="10 12">NM63_1-25</strain>
    </source>
</reference>
<dbReference type="InterPro" id="IPR033985">
    <property type="entry name" value="SusD-like_N"/>
</dbReference>
<evidence type="ECO:0000259" key="8">
    <source>
        <dbReference type="Pfam" id="PF14322"/>
    </source>
</evidence>
<dbReference type="KEGG" id="bcae:A4V03_17795"/>
<feature type="domain" description="RagB/SusD" evidence="7">
    <location>
        <begin position="292"/>
        <end position="614"/>
    </location>
</feature>
<dbReference type="InterPro" id="IPR011990">
    <property type="entry name" value="TPR-like_helical_dom_sf"/>
</dbReference>
<dbReference type="AlphaFoldDB" id="A0A1C7H3R4"/>
<dbReference type="Pfam" id="PF07980">
    <property type="entry name" value="SusD_RagB"/>
    <property type="match status" value="1"/>
</dbReference>
<reference evidence="11" key="1">
    <citation type="submission" date="2016-04" db="EMBL/GenBank/DDBJ databases">
        <title>Complete Genome Sequences of Twelve Strains of a Stable Defined Moderately Diverse Mouse Microbiota 2 (sDMDMm2).</title>
        <authorList>
            <person name="Uchimura Y."/>
            <person name="Wyss M."/>
            <person name="Brugiroux S."/>
            <person name="Limenitakis J.P."/>
            <person name="Stecher B."/>
            <person name="McCoy K.D."/>
            <person name="Macpherson A.J."/>
        </authorList>
    </citation>
    <scope>NUCLEOTIDE SEQUENCE [LARGE SCALE GENOMIC DNA]</scope>
    <source>
        <strain evidence="11">I48</strain>
    </source>
</reference>
<comment type="similarity">
    <text evidence="2">Belongs to the SusD family.</text>
</comment>
<dbReference type="PROSITE" id="PS51257">
    <property type="entry name" value="PROKAR_LIPOPROTEIN"/>
    <property type="match status" value="1"/>
</dbReference>
<evidence type="ECO:0000256" key="3">
    <source>
        <dbReference type="ARBA" id="ARBA00022729"/>
    </source>
</evidence>
<evidence type="ECO:0000313" key="12">
    <source>
        <dbReference type="Proteomes" id="UP000309566"/>
    </source>
</evidence>
<evidence type="ECO:0000256" key="2">
    <source>
        <dbReference type="ARBA" id="ARBA00006275"/>
    </source>
</evidence>
<dbReference type="RefSeq" id="WP_065539838.1">
    <property type="nucleotide sequence ID" value="NZ_CAPDLJ010000026.1"/>
</dbReference>
<keyword evidence="3 6" id="KW-0732">Signal</keyword>
<dbReference type="SUPFAM" id="SSF48452">
    <property type="entry name" value="TPR-like"/>
    <property type="match status" value="1"/>
</dbReference>